<dbReference type="EMBL" id="JAXCLW010000007">
    <property type="protein sequence ID" value="MDY0885134.1"/>
    <property type="molecule type" value="Genomic_DNA"/>
</dbReference>
<dbReference type="PROSITE" id="PS50059">
    <property type="entry name" value="FKBP_PPIASE"/>
    <property type="match status" value="1"/>
</dbReference>
<dbReference type="InterPro" id="IPR001179">
    <property type="entry name" value="PPIase_FKBP_dom"/>
</dbReference>
<dbReference type="InterPro" id="IPR005215">
    <property type="entry name" value="Trig_fac"/>
</dbReference>
<dbReference type="EC" id="5.2.1.8" evidence="3 10"/>
<dbReference type="InterPro" id="IPR036611">
    <property type="entry name" value="Trigger_fac_ribosome-bd_sf"/>
</dbReference>
<keyword evidence="10" id="KW-0963">Cytoplasm</keyword>
<evidence type="ECO:0000256" key="12">
    <source>
        <dbReference type="RuleBase" id="RU003914"/>
    </source>
</evidence>
<evidence type="ECO:0000256" key="5">
    <source>
        <dbReference type="ARBA" id="ARBA00023110"/>
    </source>
</evidence>
<evidence type="ECO:0000313" key="15">
    <source>
        <dbReference type="Proteomes" id="UP001279642"/>
    </source>
</evidence>
<evidence type="ECO:0000313" key="14">
    <source>
        <dbReference type="EMBL" id="MDY0885134.1"/>
    </source>
</evidence>
<evidence type="ECO:0000256" key="2">
    <source>
        <dbReference type="ARBA" id="ARBA00005464"/>
    </source>
</evidence>
<dbReference type="PANTHER" id="PTHR30560">
    <property type="entry name" value="TRIGGER FACTOR CHAPERONE AND PEPTIDYL-PROLYL CIS/TRANS ISOMERASE"/>
    <property type="match status" value="1"/>
</dbReference>
<dbReference type="Gene3D" id="3.10.50.40">
    <property type="match status" value="1"/>
</dbReference>
<evidence type="ECO:0000256" key="4">
    <source>
        <dbReference type="ARBA" id="ARBA00016902"/>
    </source>
</evidence>
<evidence type="ECO:0000256" key="8">
    <source>
        <dbReference type="ARBA" id="ARBA00024849"/>
    </source>
</evidence>
<feature type="domain" description="PPIase FKBP-type" evidence="13">
    <location>
        <begin position="163"/>
        <end position="264"/>
    </location>
</feature>
<dbReference type="HAMAP" id="MF_00303">
    <property type="entry name" value="Trigger_factor_Tig"/>
    <property type="match status" value="1"/>
</dbReference>
<dbReference type="SUPFAM" id="SSF102735">
    <property type="entry name" value="Trigger factor ribosome-binding domain"/>
    <property type="match status" value="1"/>
</dbReference>
<evidence type="ECO:0000256" key="9">
    <source>
        <dbReference type="ARBA" id="ARBA00029986"/>
    </source>
</evidence>
<dbReference type="GO" id="GO:0003755">
    <property type="term" value="F:peptidyl-prolyl cis-trans isomerase activity"/>
    <property type="evidence" value="ECO:0007669"/>
    <property type="project" value="UniProtKB-EC"/>
</dbReference>
<comment type="similarity">
    <text evidence="2 10 12">Belongs to the FKBP-type PPIase family. Tig subfamily.</text>
</comment>
<dbReference type="SUPFAM" id="SSF54534">
    <property type="entry name" value="FKBP-like"/>
    <property type="match status" value="1"/>
</dbReference>
<dbReference type="PANTHER" id="PTHR30560:SF3">
    <property type="entry name" value="TRIGGER FACTOR-LIKE PROTEIN TIG, CHLOROPLASTIC"/>
    <property type="match status" value="1"/>
</dbReference>
<dbReference type="NCBIfam" id="TIGR00115">
    <property type="entry name" value="tig"/>
    <property type="match status" value="1"/>
</dbReference>
<sequence length="445" mass="50022">MQVTETNTDGLKREFKIVIPAQQVQSQVDDRLRELSGQVKLPGFRPGKVPLSLLKQRYEQSVKGEVLERAVHDGSHKLMNEHNIRPAGLPKVEIVKFEDGGDLEFSVALEVIPEITPMDFKTVSLEKVTVDVPESEVTESLERIAKRQRQSAPVENDRPAEKGDVVVIDFLGRIDGVEFAGGKAEGQYLELGSSMFIPGFEDQLIGAKKGDKKVVKVQFPADYGNAELAGKEAEFETTVNEVREMKDVPVDDELAKSLGLDNLDALKKSAREQIEKEYGSIARARTKRKLLDVLADKHDFELPEGLVEAEFSAIWQQIENDMKNDRLEAEDKGKSEEQLKAEYRDIAKRRVKLGLLLSEVGRINNIQVPNEDLTRAVIAEARRYPGQEKQVIDYFQKTPEALNQLRAPIYEDKVIDFILDLAQLSERKVSPADFAREEEEAAKSA</sequence>
<organism evidence="14 15">
    <name type="scientific">Dongia soli</name>
    <dbReference type="NCBI Taxonomy" id="600628"/>
    <lineage>
        <taxon>Bacteria</taxon>
        <taxon>Pseudomonadati</taxon>
        <taxon>Pseudomonadota</taxon>
        <taxon>Alphaproteobacteria</taxon>
        <taxon>Rhodospirillales</taxon>
        <taxon>Dongiaceae</taxon>
        <taxon>Dongia</taxon>
    </lineage>
</organism>
<dbReference type="Pfam" id="PF05697">
    <property type="entry name" value="Trigger_N"/>
    <property type="match status" value="1"/>
</dbReference>
<keyword evidence="15" id="KW-1185">Reference proteome</keyword>
<dbReference type="InterPro" id="IPR008880">
    <property type="entry name" value="Trigger_fac_C"/>
</dbReference>
<evidence type="ECO:0000256" key="11">
    <source>
        <dbReference type="PROSITE-ProRule" id="PRU00277"/>
    </source>
</evidence>
<dbReference type="Gene3D" id="3.30.70.1050">
    <property type="entry name" value="Trigger factor ribosome-binding domain"/>
    <property type="match status" value="1"/>
</dbReference>
<accession>A0ABU5EFE8</accession>
<comment type="function">
    <text evidence="8 10">Involved in protein export. Acts as a chaperone by maintaining the newly synthesized protein in an open conformation. Functions as a peptidyl-prolyl cis-trans isomerase.</text>
</comment>
<dbReference type="RefSeq" id="WP_320510202.1">
    <property type="nucleotide sequence ID" value="NZ_JAXCLW010000007.1"/>
</dbReference>
<evidence type="ECO:0000256" key="3">
    <source>
        <dbReference type="ARBA" id="ARBA00013194"/>
    </source>
</evidence>
<evidence type="ECO:0000256" key="1">
    <source>
        <dbReference type="ARBA" id="ARBA00000971"/>
    </source>
</evidence>
<evidence type="ECO:0000256" key="6">
    <source>
        <dbReference type="ARBA" id="ARBA00023186"/>
    </source>
</evidence>
<dbReference type="Proteomes" id="UP001279642">
    <property type="component" value="Unassembled WGS sequence"/>
</dbReference>
<evidence type="ECO:0000259" key="13">
    <source>
        <dbReference type="PROSITE" id="PS50059"/>
    </source>
</evidence>
<keyword evidence="6 10" id="KW-0143">Chaperone</keyword>
<keyword evidence="10 12" id="KW-0131">Cell cycle</keyword>
<comment type="subcellular location">
    <subcellularLocation>
        <location evidence="10">Cytoplasm</location>
    </subcellularLocation>
    <text evidence="10">About half TF is bound to the ribosome near the polypeptide exit tunnel while the other half is free in the cytoplasm.</text>
</comment>
<dbReference type="InterPro" id="IPR027304">
    <property type="entry name" value="Trigger_fact/SurA_dom_sf"/>
</dbReference>
<gene>
    <name evidence="10 14" type="primary">tig</name>
    <name evidence="14" type="ORF">SMD27_19995</name>
</gene>
<dbReference type="InterPro" id="IPR008881">
    <property type="entry name" value="Trigger_fac_ribosome-bd_bac"/>
</dbReference>
<dbReference type="Pfam" id="PF00254">
    <property type="entry name" value="FKBP_C"/>
    <property type="match status" value="1"/>
</dbReference>
<comment type="domain">
    <text evidence="10">Consists of 3 domains; the N-terminus binds the ribosome, the middle domain has PPIase activity, while the C-terminus has intrinsic chaperone activity on its own.</text>
</comment>
<dbReference type="SUPFAM" id="SSF109998">
    <property type="entry name" value="Triger factor/SurA peptide-binding domain-like"/>
    <property type="match status" value="1"/>
</dbReference>
<evidence type="ECO:0000256" key="10">
    <source>
        <dbReference type="HAMAP-Rule" id="MF_00303"/>
    </source>
</evidence>
<dbReference type="Gene3D" id="1.10.3120.10">
    <property type="entry name" value="Trigger factor, C-terminal domain"/>
    <property type="match status" value="1"/>
</dbReference>
<protein>
    <recommendedName>
        <fullName evidence="4 10">Trigger factor</fullName>
        <shortName evidence="10">TF</shortName>
        <ecNumber evidence="3 10">5.2.1.8</ecNumber>
    </recommendedName>
    <alternativeName>
        <fullName evidence="9 10">PPIase</fullName>
    </alternativeName>
</protein>
<evidence type="ECO:0000256" key="7">
    <source>
        <dbReference type="ARBA" id="ARBA00023235"/>
    </source>
</evidence>
<dbReference type="Pfam" id="PF05698">
    <property type="entry name" value="Trigger_C"/>
    <property type="match status" value="1"/>
</dbReference>
<keyword evidence="10 12" id="KW-0132">Cell division</keyword>
<dbReference type="PIRSF" id="PIRSF003095">
    <property type="entry name" value="Trigger_factor"/>
    <property type="match status" value="1"/>
</dbReference>
<keyword evidence="7 10" id="KW-0413">Isomerase</keyword>
<proteinExistence type="inferred from homology"/>
<name>A0ABU5EFE8_9PROT</name>
<comment type="caution">
    <text evidence="14">The sequence shown here is derived from an EMBL/GenBank/DDBJ whole genome shotgun (WGS) entry which is preliminary data.</text>
</comment>
<dbReference type="InterPro" id="IPR046357">
    <property type="entry name" value="PPIase_dom_sf"/>
</dbReference>
<keyword evidence="5 10" id="KW-0697">Rotamase</keyword>
<comment type="catalytic activity">
    <reaction evidence="1 10 11">
        <text>[protein]-peptidylproline (omega=180) = [protein]-peptidylproline (omega=0)</text>
        <dbReference type="Rhea" id="RHEA:16237"/>
        <dbReference type="Rhea" id="RHEA-COMP:10747"/>
        <dbReference type="Rhea" id="RHEA-COMP:10748"/>
        <dbReference type="ChEBI" id="CHEBI:83833"/>
        <dbReference type="ChEBI" id="CHEBI:83834"/>
        <dbReference type="EC" id="5.2.1.8"/>
    </reaction>
</comment>
<dbReference type="InterPro" id="IPR037041">
    <property type="entry name" value="Trigger_fac_C_sf"/>
</dbReference>
<reference evidence="14 15" key="1">
    <citation type="journal article" date="2016" name="Antonie Van Leeuwenhoek">
        <title>Dongia soli sp. nov., isolated from soil from Dokdo, Korea.</title>
        <authorList>
            <person name="Kim D.U."/>
            <person name="Lee H."/>
            <person name="Kim H."/>
            <person name="Kim S.G."/>
            <person name="Ka J.O."/>
        </authorList>
    </citation>
    <scope>NUCLEOTIDE SEQUENCE [LARGE SCALE GENOMIC DNA]</scope>
    <source>
        <strain evidence="14 15">D78</strain>
    </source>
</reference>